<evidence type="ECO:0000259" key="7">
    <source>
        <dbReference type="PROSITE" id="PS51935"/>
    </source>
</evidence>
<dbReference type="InterPro" id="IPR052062">
    <property type="entry name" value="Murein_DD/LD_carboxypeptidase"/>
</dbReference>
<feature type="region of interest" description="Disordered" evidence="6">
    <location>
        <begin position="1"/>
        <end position="20"/>
    </location>
</feature>
<dbReference type="SUPFAM" id="SSF54001">
    <property type="entry name" value="Cysteine proteinases"/>
    <property type="match status" value="1"/>
</dbReference>
<accession>A0ABS0AG66</accession>
<dbReference type="RefSeq" id="WP_194855946.1">
    <property type="nucleotide sequence ID" value="NZ_ARXR01000012.1"/>
</dbReference>
<keyword evidence="3" id="KW-0732">Signal</keyword>
<comment type="caution">
    <text evidence="8">The sequence shown here is derived from an EMBL/GenBank/DDBJ whole genome shotgun (WGS) entry which is preliminary data.</text>
</comment>
<proteinExistence type="inferred from homology"/>
<dbReference type="Gene3D" id="3.90.1720.10">
    <property type="entry name" value="endopeptidase domain like (from Nostoc punctiforme)"/>
    <property type="match status" value="1"/>
</dbReference>
<feature type="non-terminal residue" evidence="8">
    <location>
        <position position="1"/>
    </location>
</feature>
<dbReference type="Pfam" id="PF00877">
    <property type="entry name" value="NLPC_P60"/>
    <property type="match status" value="1"/>
</dbReference>
<dbReference type="PROSITE" id="PS51935">
    <property type="entry name" value="NLPC_P60"/>
    <property type="match status" value="1"/>
</dbReference>
<dbReference type="PANTHER" id="PTHR47360">
    <property type="entry name" value="MUREIN DD-ENDOPEPTIDASE MEPS/MUREIN LD-CARBOXYPEPTIDASE"/>
    <property type="match status" value="1"/>
</dbReference>
<sequence length="156" mass="17435">EPPPLLRDDVPAQGAGGESSPVLPLLRAQAERWRGVPYRLGGSSEAGVDCSAFVQITFRSKLGVDLPRTTEELAREGERVDRSELQAGDLVFFKTGFRQRHVGIYMGGKRFLHASTSRGVMTSSLNNVYWKERYWKARRIELENQPAALSVSDESR</sequence>
<feature type="compositionally biased region" description="Basic and acidic residues" evidence="6">
    <location>
        <begin position="1"/>
        <end position="10"/>
    </location>
</feature>
<protein>
    <submittedName>
        <fullName evidence="8">NLP/P60 family protein</fullName>
    </submittedName>
</protein>
<dbReference type="InterPro" id="IPR038765">
    <property type="entry name" value="Papain-like_cys_pep_sf"/>
</dbReference>
<keyword evidence="2" id="KW-0645">Protease</keyword>
<evidence type="ECO:0000256" key="4">
    <source>
        <dbReference type="ARBA" id="ARBA00022801"/>
    </source>
</evidence>
<evidence type="ECO:0000256" key="1">
    <source>
        <dbReference type="ARBA" id="ARBA00007074"/>
    </source>
</evidence>
<reference evidence="8 9" key="1">
    <citation type="submission" date="2012-09" db="EMBL/GenBank/DDBJ databases">
        <title>Genome Sequence of alkane-degrading Bacterium Alcanivorax venustensis ISO4.</title>
        <authorList>
            <person name="Lai Q."/>
            <person name="Shao Z."/>
        </authorList>
    </citation>
    <scope>NUCLEOTIDE SEQUENCE [LARGE SCALE GENOMIC DNA]</scope>
    <source>
        <strain evidence="8 9">ISO4</strain>
    </source>
</reference>
<evidence type="ECO:0000256" key="2">
    <source>
        <dbReference type="ARBA" id="ARBA00022670"/>
    </source>
</evidence>
<gene>
    <name evidence="8" type="ORF">ISO4_01731</name>
</gene>
<evidence type="ECO:0000313" key="8">
    <source>
        <dbReference type="EMBL" id="MBF5053129.1"/>
    </source>
</evidence>
<evidence type="ECO:0000313" key="9">
    <source>
        <dbReference type="Proteomes" id="UP000644441"/>
    </source>
</evidence>
<dbReference type="PANTHER" id="PTHR47360:SF1">
    <property type="entry name" value="ENDOPEPTIDASE NLPC-RELATED"/>
    <property type="match status" value="1"/>
</dbReference>
<keyword evidence="4" id="KW-0378">Hydrolase</keyword>
<organism evidence="8 9">
    <name type="scientific">Alloalcanivorax venustensis ISO4</name>
    <dbReference type="NCBI Taxonomy" id="1177184"/>
    <lineage>
        <taxon>Bacteria</taxon>
        <taxon>Pseudomonadati</taxon>
        <taxon>Pseudomonadota</taxon>
        <taxon>Gammaproteobacteria</taxon>
        <taxon>Oceanospirillales</taxon>
        <taxon>Alcanivoracaceae</taxon>
        <taxon>Alloalcanivorax</taxon>
    </lineage>
</organism>
<evidence type="ECO:0000256" key="3">
    <source>
        <dbReference type="ARBA" id="ARBA00022729"/>
    </source>
</evidence>
<keyword evidence="9" id="KW-1185">Reference proteome</keyword>
<feature type="domain" description="NlpC/P60" evidence="7">
    <location>
        <begin position="20"/>
        <end position="141"/>
    </location>
</feature>
<name>A0ABS0AG66_9GAMM</name>
<dbReference type="InterPro" id="IPR000064">
    <property type="entry name" value="NLP_P60_dom"/>
</dbReference>
<dbReference type="EMBL" id="ARXR01000012">
    <property type="protein sequence ID" value="MBF5053129.1"/>
    <property type="molecule type" value="Genomic_DNA"/>
</dbReference>
<keyword evidence="5" id="KW-0788">Thiol protease</keyword>
<comment type="similarity">
    <text evidence="1">Belongs to the peptidase C40 family.</text>
</comment>
<evidence type="ECO:0000256" key="5">
    <source>
        <dbReference type="ARBA" id="ARBA00022807"/>
    </source>
</evidence>
<dbReference type="Proteomes" id="UP000644441">
    <property type="component" value="Unassembled WGS sequence"/>
</dbReference>
<evidence type="ECO:0000256" key="6">
    <source>
        <dbReference type="SAM" id="MobiDB-lite"/>
    </source>
</evidence>